<dbReference type="Proteomes" id="UP000790709">
    <property type="component" value="Unassembled WGS sequence"/>
</dbReference>
<evidence type="ECO:0000313" key="1">
    <source>
        <dbReference type="EMBL" id="KAH7925810.1"/>
    </source>
</evidence>
<accession>A0ACB8BJ38</accession>
<sequence>MRPVHPSSRRNRALTISTLVATWKLWDKNRDRTSWDLVVINPPDVFGPTIHEVTTPASVDAGARRIIVSAGMPPLSSSIARSTIVEITRRLLSVGLLAGRGVCRQGRAQGVVQVLVVTDWEEIEMYDIVWIYAYLKFETKDTLPQLCFDVLA</sequence>
<proteinExistence type="predicted"/>
<name>A0ACB8BJ38_9AGAM</name>
<reference evidence="1" key="1">
    <citation type="journal article" date="2021" name="New Phytol.">
        <title>Evolutionary innovations through gain and loss of genes in the ectomycorrhizal Boletales.</title>
        <authorList>
            <person name="Wu G."/>
            <person name="Miyauchi S."/>
            <person name="Morin E."/>
            <person name="Kuo A."/>
            <person name="Drula E."/>
            <person name="Varga T."/>
            <person name="Kohler A."/>
            <person name="Feng B."/>
            <person name="Cao Y."/>
            <person name="Lipzen A."/>
            <person name="Daum C."/>
            <person name="Hundley H."/>
            <person name="Pangilinan J."/>
            <person name="Johnson J."/>
            <person name="Barry K."/>
            <person name="LaButti K."/>
            <person name="Ng V."/>
            <person name="Ahrendt S."/>
            <person name="Min B."/>
            <person name="Choi I.G."/>
            <person name="Park H."/>
            <person name="Plett J.M."/>
            <person name="Magnuson J."/>
            <person name="Spatafora J.W."/>
            <person name="Nagy L.G."/>
            <person name="Henrissat B."/>
            <person name="Grigoriev I.V."/>
            <person name="Yang Z.L."/>
            <person name="Xu J."/>
            <person name="Martin F.M."/>
        </authorList>
    </citation>
    <scope>NUCLEOTIDE SEQUENCE</scope>
    <source>
        <strain evidence="1">KUC20120723A-06</strain>
    </source>
</reference>
<comment type="caution">
    <text evidence="1">The sequence shown here is derived from an EMBL/GenBank/DDBJ whole genome shotgun (WGS) entry which is preliminary data.</text>
</comment>
<gene>
    <name evidence="1" type="ORF">BV22DRAFT_1128758</name>
</gene>
<evidence type="ECO:0000313" key="2">
    <source>
        <dbReference type="Proteomes" id="UP000790709"/>
    </source>
</evidence>
<protein>
    <submittedName>
        <fullName evidence="1">Uncharacterized protein</fullName>
    </submittedName>
</protein>
<keyword evidence="2" id="KW-1185">Reference proteome</keyword>
<organism evidence="1 2">
    <name type="scientific">Leucogyrophana mollusca</name>
    <dbReference type="NCBI Taxonomy" id="85980"/>
    <lineage>
        <taxon>Eukaryota</taxon>
        <taxon>Fungi</taxon>
        <taxon>Dikarya</taxon>
        <taxon>Basidiomycota</taxon>
        <taxon>Agaricomycotina</taxon>
        <taxon>Agaricomycetes</taxon>
        <taxon>Agaricomycetidae</taxon>
        <taxon>Boletales</taxon>
        <taxon>Boletales incertae sedis</taxon>
        <taxon>Leucogyrophana</taxon>
    </lineage>
</organism>
<dbReference type="EMBL" id="MU266395">
    <property type="protein sequence ID" value="KAH7925810.1"/>
    <property type="molecule type" value="Genomic_DNA"/>
</dbReference>